<keyword evidence="2" id="KW-0645">Protease</keyword>
<dbReference type="GO" id="GO:0008234">
    <property type="term" value="F:cysteine-type peptidase activity"/>
    <property type="evidence" value="ECO:0007669"/>
    <property type="project" value="UniProtKB-KW"/>
</dbReference>
<dbReference type="RefSeq" id="WP_072908863.1">
    <property type="nucleotide sequence ID" value="NZ_FQZT01000007.1"/>
</dbReference>
<proteinExistence type="inferred from homology"/>
<dbReference type="SUPFAM" id="SSF54001">
    <property type="entry name" value="Cysteine proteinases"/>
    <property type="match status" value="1"/>
</dbReference>
<evidence type="ECO:0000256" key="3">
    <source>
        <dbReference type="ARBA" id="ARBA00022801"/>
    </source>
</evidence>
<gene>
    <name evidence="7" type="ORF">SAMN02745165_02292</name>
</gene>
<feature type="signal peptide" evidence="5">
    <location>
        <begin position="1"/>
        <end position="20"/>
    </location>
</feature>
<dbReference type="PANTHER" id="PTHR47053:SF1">
    <property type="entry name" value="MUREIN DD-ENDOPEPTIDASE MEPH-RELATED"/>
    <property type="match status" value="1"/>
</dbReference>
<dbReference type="PROSITE" id="PS51935">
    <property type="entry name" value="NLPC_P60"/>
    <property type="match status" value="1"/>
</dbReference>
<dbReference type="STRING" id="1122189.SAMN02745165_02292"/>
<dbReference type="InterPro" id="IPR038765">
    <property type="entry name" value="Papain-like_cys_pep_sf"/>
</dbReference>
<dbReference type="PROSITE" id="PS51257">
    <property type="entry name" value="PROKAR_LIPOPROTEIN"/>
    <property type="match status" value="1"/>
</dbReference>
<feature type="chain" id="PRO_5013155627" evidence="5">
    <location>
        <begin position="21"/>
        <end position="168"/>
    </location>
</feature>
<accession>A0A1M6IYD4</accession>
<evidence type="ECO:0000256" key="2">
    <source>
        <dbReference type="ARBA" id="ARBA00022670"/>
    </source>
</evidence>
<reference evidence="7 8" key="1">
    <citation type="submission" date="2016-11" db="EMBL/GenBank/DDBJ databases">
        <authorList>
            <person name="Jaros S."/>
            <person name="Januszkiewicz K."/>
            <person name="Wedrychowicz H."/>
        </authorList>
    </citation>
    <scope>NUCLEOTIDE SEQUENCE [LARGE SCALE GENOMIC DNA]</scope>
    <source>
        <strain evidence="7 8">DSM 5091</strain>
    </source>
</reference>
<keyword evidence="3 7" id="KW-0378">Hydrolase</keyword>
<evidence type="ECO:0000256" key="4">
    <source>
        <dbReference type="ARBA" id="ARBA00022807"/>
    </source>
</evidence>
<organism evidence="7 8">
    <name type="scientific">Malonomonas rubra DSM 5091</name>
    <dbReference type="NCBI Taxonomy" id="1122189"/>
    <lineage>
        <taxon>Bacteria</taxon>
        <taxon>Pseudomonadati</taxon>
        <taxon>Thermodesulfobacteriota</taxon>
        <taxon>Desulfuromonadia</taxon>
        <taxon>Desulfuromonadales</taxon>
        <taxon>Geopsychrobacteraceae</taxon>
        <taxon>Malonomonas</taxon>
    </lineage>
</organism>
<dbReference type="Proteomes" id="UP000184171">
    <property type="component" value="Unassembled WGS sequence"/>
</dbReference>
<evidence type="ECO:0000256" key="1">
    <source>
        <dbReference type="ARBA" id="ARBA00007074"/>
    </source>
</evidence>
<evidence type="ECO:0000313" key="7">
    <source>
        <dbReference type="EMBL" id="SHJ39449.1"/>
    </source>
</evidence>
<dbReference type="GO" id="GO:0006508">
    <property type="term" value="P:proteolysis"/>
    <property type="evidence" value="ECO:0007669"/>
    <property type="project" value="UniProtKB-KW"/>
</dbReference>
<keyword evidence="4" id="KW-0788">Thiol protease</keyword>
<dbReference type="InterPro" id="IPR000064">
    <property type="entry name" value="NLP_P60_dom"/>
</dbReference>
<keyword evidence="8" id="KW-1185">Reference proteome</keyword>
<comment type="similarity">
    <text evidence="1">Belongs to the peptidase C40 family.</text>
</comment>
<keyword evidence="5" id="KW-0732">Signal</keyword>
<evidence type="ECO:0000256" key="5">
    <source>
        <dbReference type="SAM" id="SignalP"/>
    </source>
</evidence>
<dbReference type="Gene3D" id="3.90.1720.10">
    <property type="entry name" value="endopeptidase domain like (from Nostoc punctiforme)"/>
    <property type="match status" value="1"/>
</dbReference>
<evidence type="ECO:0000313" key="8">
    <source>
        <dbReference type="Proteomes" id="UP000184171"/>
    </source>
</evidence>
<evidence type="ECO:0000259" key="6">
    <source>
        <dbReference type="PROSITE" id="PS51935"/>
    </source>
</evidence>
<dbReference type="EMBL" id="FQZT01000007">
    <property type="protein sequence ID" value="SHJ39449.1"/>
    <property type="molecule type" value="Genomic_DNA"/>
</dbReference>
<dbReference type="InterPro" id="IPR051202">
    <property type="entry name" value="Peptidase_C40"/>
</dbReference>
<name>A0A1M6IYD4_MALRU</name>
<dbReference type="AlphaFoldDB" id="A0A1M6IYD4"/>
<dbReference type="PANTHER" id="PTHR47053">
    <property type="entry name" value="MUREIN DD-ENDOPEPTIDASE MEPH-RELATED"/>
    <property type="match status" value="1"/>
</dbReference>
<protein>
    <submittedName>
        <fullName evidence="7">Cell wall-associated hydrolase, NlpC family</fullName>
    </submittedName>
</protein>
<feature type="domain" description="NlpC/P60" evidence="6">
    <location>
        <begin position="47"/>
        <end position="168"/>
    </location>
</feature>
<dbReference type="OrthoDB" id="9807055at2"/>
<dbReference type="Pfam" id="PF00877">
    <property type="entry name" value="NLPC_P60"/>
    <property type="match status" value="1"/>
</dbReference>
<sequence length="168" mass="18492">MLFIRCSLFFVVLLLLSACAGHQTVQQFDRPSVVSTTASAPELNTAPPKPLTVIATARRMLGTPYRYGGADPRGFDCSGLVSYAYRSVGIRVPRTSSEQFRQAEPVKAKNLKSGDLLFFRLSPPKVSHVAIYDGDGRFIHAPSSGKRVSYASLENPYWRQHLVGAGRF</sequence>